<keyword evidence="2" id="KW-1185">Reference proteome</keyword>
<protein>
    <submittedName>
        <fullName evidence="1">Uncharacterized protein</fullName>
    </submittedName>
</protein>
<dbReference type="EnsemblProtists" id="EOD28892">
    <property type="protein sequence ID" value="EOD28892"/>
    <property type="gene ID" value="EMIHUDRAFT_234410"/>
</dbReference>
<proteinExistence type="predicted"/>
<dbReference type="AlphaFoldDB" id="A0A0D3JZF7"/>
<dbReference type="RefSeq" id="XP_005781321.1">
    <property type="nucleotide sequence ID" value="XM_005781264.1"/>
</dbReference>
<dbReference type="PaxDb" id="2903-EOD28892"/>
<dbReference type="GeneID" id="17274437"/>
<dbReference type="KEGG" id="ehx:EMIHUDRAFT_234410"/>
<name>A0A0D3JZF7_EMIH1</name>
<accession>A0A0D3JZF7</accession>
<dbReference type="Proteomes" id="UP000013827">
    <property type="component" value="Unassembled WGS sequence"/>
</dbReference>
<evidence type="ECO:0000313" key="2">
    <source>
        <dbReference type="Proteomes" id="UP000013827"/>
    </source>
</evidence>
<reference evidence="1" key="2">
    <citation type="submission" date="2024-10" db="UniProtKB">
        <authorList>
            <consortium name="EnsemblProtists"/>
        </authorList>
    </citation>
    <scope>IDENTIFICATION</scope>
</reference>
<dbReference type="HOGENOM" id="CLU_2459442_0_0_1"/>
<organism evidence="1 2">
    <name type="scientific">Emiliania huxleyi (strain CCMP1516)</name>
    <dbReference type="NCBI Taxonomy" id="280463"/>
    <lineage>
        <taxon>Eukaryota</taxon>
        <taxon>Haptista</taxon>
        <taxon>Haptophyta</taxon>
        <taxon>Prymnesiophyceae</taxon>
        <taxon>Isochrysidales</taxon>
        <taxon>Noelaerhabdaceae</taxon>
        <taxon>Emiliania</taxon>
    </lineage>
</organism>
<reference evidence="2" key="1">
    <citation type="journal article" date="2013" name="Nature">
        <title>Pan genome of the phytoplankton Emiliania underpins its global distribution.</title>
        <authorList>
            <person name="Read B.A."/>
            <person name="Kegel J."/>
            <person name="Klute M.J."/>
            <person name="Kuo A."/>
            <person name="Lefebvre S.C."/>
            <person name="Maumus F."/>
            <person name="Mayer C."/>
            <person name="Miller J."/>
            <person name="Monier A."/>
            <person name="Salamov A."/>
            <person name="Young J."/>
            <person name="Aguilar M."/>
            <person name="Claverie J.M."/>
            <person name="Frickenhaus S."/>
            <person name="Gonzalez K."/>
            <person name="Herman E.K."/>
            <person name="Lin Y.C."/>
            <person name="Napier J."/>
            <person name="Ogata H."/>
            <person name="Sarno A.F."/>
            <person name="Shmutz J."/>
            <person name="Schroeder D."/>
            <person name="de Vargas C."/>
            <person name="Verret F."/>
            <person name="von Dassow P."/>
            <person name="Valentin K."/>
            <person name="Van de Peer Y."/>
            <person name="Wheeler G."/>
            <person name="Dacks J.B."/>
            <person name="Delwiche C.F."/>
            <person name="Dyhrman S.T."/>
            <person name="Glockner G."/>
            <person name="John U."/>
            <person name="Richards T."/>
            <person name="Worden A.Z."/>
            <person name="Zhang X."/>
            <person name="Grigoriev I.V."/>
            <person name="Allen A.E."/>
            <person name="Bidle K."/>
            <person name="Borodovsky M."/>
            <person name="Bowler C."/>
            <person name="Brownlee C."/>
            <person name="Cock J.M."/>
            <person name="Elias M."/>
            <person name="Gladyshev V.N."/>
            <person name="Groth M."/>
            <person name="Guda C."/>
            <person name="Hadaegh A."/>
            <person name="Iglesias-Rodriguez M.D."/>
            <person name="Jenkins J."/>
            <person name="Jones B.M."/>
            <person name="Lawson T."/>
            <person name="Leese F."/>
            <person name="Lindquist E."/>
            <person name="Lobanov A."/>
            <person name="Lomsadze A."/>
            <person name="Malik S.B."/>
            <person name="Marsh M.E."/>
            <person name="Mackinder L."/>
            <person name="Mock T."/>
            <person name="Mueller-Roeber B."/>
            <person name="Pagarete A."/>
            <person name="Parker M."/>
            <person name="Probert I."/>
            <person name="Quesneville H."/>
            <person name="Raines C."/>
            <person name="Rensing S.A."/>
            <person name="Riano-Pachon D.M."/>
            <person name="Richier S."/>
            <person name="Rokitta S."/>
            <person name="Shiraiwa Y."/>
            <person name="Soanes D.M."/>
            <person name="van der Giezen M."/>
            <person name="Wahlund T.M."/>
            <person name="Williams B."/>
            <person name="Wilson W."/>
            <person name="Wolfe G."/>
            <person name="Wurch L.L."/>
        </authorList>
    </citation>
    <scope>NUCLEOTIDE SEQUENCE</scope>
</reference>
<sequence length="99" mass="10616">MTQTSAGCQAASYFDEDAFAALTDALTAFGQHELGCRAISPPWLSFYVDGCEQRLHADVPQATARTTLPNTLPGSFQLPQPRGHSLVSMAPTTQFTANL</sequence>
<evidence type="ECO:0000313" key="1">
    <source>
        <dbReference type="EnsemblProtists" id="EOD28892"/>
    </source>
</evidence>